<keyword evidence="3 6" id="KW-0489">Methyltransferase</keyword>
<organism evidence="7 8">
    <name type="scientific">Phenylobacterium soli</name>
    <dbReference type="NCBI Taxonomy" id="2170551"/>
    <lineage>
        <taxon>Bacteria</taxon>
        <taxon>Pseudomonadati</taxon>
        <taxon>Pseudomonadota</taxon>
        <taxon>Alphaproteobacteria</taxon>
        <taxon>Caulobacterales</taxon>
        <taxon>Caulobacteraceae</taxon>
        <taxon>Phenylobacterium</taxon>
    </lineage>
</organism>
<feature type="binding site" evidence="6">
    <location>
        <position position="87"/>
    </location>
    <ligand>
        <name>S-adenosyl-L-methionine</name>
        <dbReference type="ChEBI" id="CHEBI:59789"/>
    </ligand>
</feature>
<comment type="caution">
    <text evidence="6">Lacks conserved residue(s) required for the propagation of feature annotation.</text>
</comment>
<evidence type="ECO:0000256" key="5">
    <source>
        <dbReference type="ARBA" id="ARBA00022691"/>
    </source>
</evidence>
<dbReference type="OrthoDB" id="9808773at2"/>
<evidence type="ECO:0000313" key="8">
    <source>
        <dbReference type="Proteomes" id="UP000249254"/>
    </source>
</evidence>
<sequence>MSVAARPEVEPVTDAASFARASGASPAQVANLERYRDMLAAGNEVMNLVGPATIPDFWNRHAWDSAQLLPLAPDALTWADLGAGAGLPGIVLAILGKGREGFHIHLVESMAKRCRFLSEVVAALDLPASVHNDRAENLDLAVDIVTARACAPLSRLLGYARPYLQKGATALFLKGQDVASELEEATKSWEFEAETVPSLSDPRGRIVRVRRLKRARKV</sequence>
<evidence type="ECO:0000256" key="2">
    <source>
        <dbReference type="ARBA" id="ARBA00022552"/>
    </source>
</evidence>
<dbReference type="PIRSF" id="PIRSF003078">
    <property type="entry name" value="GidB"/>
    <property type="match status" value="1"/>
</dbReference>
<dbReference type="EMBL" id="QFYQ01000001">
    <property type="protein sequence ID" value="RAK53617.1"/>
    <property type="molecule type" value="Genomic_DNA"/>
</dbReference>
<proteinExistence type="inferred from homology"/>
<keyword evidence="1 6" id="KW-0963">Cytoplasm</keyword>
<gene>
    <name evidence="6 7" type="primary">rsmG</name>
    <name evidence="7" type="ORF">DJ017_03275</name>
</gene>
<name>A0A328AGG9_9CAUL</name>
<comment type="function">
    <text evidence="6">Specifically methylates the N7 position of guanine in position 527 of 16S rRNA.</text>
</comment>
<evidence type="ECO:0000256" key="3">
    <source>
        <dbReference type="ARBA" id="ARBA00022603"/>
    </source>
</evidence>
<dbReference type="AlphaFoldDB" id="A0A328AGG9"/>
<dbReference type="HAMAP" id="MF_00074">
    <property type="entry name" value="16SrRNA_methyltr_G"/>
    <property type="match status" value="1"/>
</dbReference>
<dbReference type="PANTHER" id="PTHR31760">
    <property type="entry name" value="S-ADENOSYL-L-METHIONINE-DEPENDENT METHYLTRANSFERASES SUPERFAMILY PROTEIN"/>
    <property type="match status" value="1"/>
</dbReference>
<feature type="binding site" evidence="6">
    <location>
        <position position="82"/>
    </location>
    <ligand>
        <name>S-adenosyl-L-methionine</name>
        <dbReference type="ChEBI" id="CHEBI:59789"/>
    </ligand>
</feature>
<protein>
    <recommendedName>
        <fullName evidence="6">Ribosomal RNA small subunit methyltransferase G</fullName>
        <ecNumber evidence="6">2.1.1.170</ecNumber>
    </recommendedName>
    <alternativeName>
        <fullName evidence="6">16S rRNA 7-methylguanosine methyltransferase</fullName>
        <shortName evidence="6">16S rRNA m7G methyltransferase</shortName>
    </alternativeName>
</protein>
<keyword evidence="8" id="KW-1185">Reference proteome</keyword>
<dbReference type="InterPro" id="IPR003682">
    <property type="entry name" value="rRNA_ssu_MeTfrase_G"/>
</dbReference>
<accession>A0A328AGG9</accession>
<comment type="catalytic activity">
    <reaction evidence="6">
        <text>guanosine(527) in 16S rRNA + S-adenosyl-L-methionine = N(7)-methylguanosine(527) in 16S rRNA + S-adenosyl-L-homocysteine</text>
        <dbReference type="Rhea" id="RHEA:42732"/>
        <dbReference type="Rhea" id="RHEA-COMP:10209"/>
        <dbReference type="Rhea" id="RHEA-COMP:10210"/>
        <dbReference type="ChEBI" id="CHEBI:57856"/>
        <dbReference type="ChEBI" id="CHEBI:59789"/>
        <dbReference type="ChEBI" id="CHEBI:74269"/>
        <dbReference type="ChEBI" id="CHEBI:74480"/>
        <dbReference type="EC" id="2.1.1.170"/>
    </reaction>
</comment>
<comment type="subcellular location">
    <subcellularLocation>
        <location evidence="6">Cytoplasm</location>
    </subcellularLocation>
</comment>
<evidence type="ECO:0000256" key="1">
    <source>
        <dbReference type="ARBA" id="ARBA00022490"/>
    </source>
</evidence>
<dbReference type="RefSeq" id="WP_111527369.1">
    <property type="nucleotide sequence ID" value="NZ_JBHRSG010000005.1"/>
</dbReference>
<dbReference type="EC" id="2.1.1.170" evidence="6"/>
<evidence type="ECO:0000256" key="4">
    <source>
        <dbReference type="ARBA" id="ARBA00022679"/>
    </source>
</evidence>
<keyword evidence="2 6" id="KW-0698">rRNA processing</keyword>
<dbReference type="Gene3D" id="3.40.50.150">
    <property type="entry name" value="Vaccinia Virus protein VP39"/>
    <property type="match status" value="1"/>
</dbReference>
<dbReference type="InterPro" id="IPR029063">
    <property type="entry name" value="SAM-dependent_MTases_sf"/>
</dbReference>
<dbReference type="GO" id="GO:0070043">
    <property type="term" value="F:rRNA (guanine-N7-)-methyltransferase activity"/>
    <property type="evidence" value="ECO:0007669"/>
    <property type="project" value="UniProtKB-UniRule"/>
</dbReference>
<evidence type="ECO:0000256" key="6">
    <source>
        <dbReference type="HAMAP-Rule" id="MF_00074"/>
    </source>
</evidence>
<dbReference type="PANTHER" id="PTHR31760:SF0">
    <property type="entry name" value="S-ADENOSYL-L-METHIONINE-DEPENDENT METHYLTRANSFERASES SUPERFAMILY PROTEIN"/>
    <property type="match status" value="1"/>
</dbReference>
<feature type="binding site" evidence="6">
    <location>
        <position position="148"/>
    </location>
    <ligand>
        <name>S-adenosyl-L-methionine</name>
        <dbReference type="ChEBI" id="CHEBI:59789"/>
    </ligand>
</feature>
<keyword evidence="5 6" id="KW-0949">S-adenosyl-L-methionine</keyword>
<dbReference type="NCBIfam" id="TIGR00138">
    <property type="entry name" value="rsmG_gidB"/>
    <property type="match status" value="1"/>
</dbReference>
<keyword evidence="4 6" id="KW-0808">Transferase</keyword>
<comment type="similarity">
    <text evidence="6">Belongs to the methyltransferase superfamily. RNA methyltransferase RsmG family.</text>
</comment>
<dbReference type="Pfam" id="PF02527">
    <property type="entry name" value="GidB"/>
    <property type="match status" value="1"/>
</dbReference>
<dbReference type="Proteomes" id="UP000249254">
    <property type="component" value="Unassembled WGS sequence"/>
</dbReference>
<reference evidence="8" key="1">
    <citation type="submission" date="2018-05" db="EMBL/GenBank/DDBJ databases">
        <authorList>
            <person name="Li X."/>
        </authorList>
    </citation>
    <scope>NUCLEOTIDE SEQUENCE [LARGE SCALE GENOMIC DNA]</scope>
    <source>
        <strain evidence="8">LX32</strain>
    </source>
</reference>
<dbReference type="SUPFAM" id="SSF53335">
    <property type="entry name" value="S-adenosyl-L-methionine-dependent methyltransferases"/>
    <property type="match status" value="1"/>
</dbReference>
<dbReference type="GO" id="GO:0005829">
    <property type="term" value="C:cytosol"/>
    <property type="evidence" value="ECO:0007669"/>
    <property type="project" value="TreeGrafter"/>
</dbReference>
<comment type="caution">
    <text evidence="7">The sequence shown here is derived from an EMBL/GenBank/DDBJ whole genome shotgun (WGS) entry which is preliminary data.</text>
</comment>
<feature type="binding site" evidence="6">
    <location>
        <begin position="135"/>
        <end position="136"/>
    </location>
    <ligand>
        <name>S-adenosyl-L-methionine</name>
        <dbReference type="ChEBI" id="CHEBI:59789"/>
    </ligand>
</feature>
<evidence type="ECO:0000313" key="7">
    <source>
        <dbReference type="EMBL" id="RAK53617.1"/>
    </source>
</evidence>